<reference evidence="1 2" key="1">
    <citation type="submission" date="2015-03" db="EMBL/GenBank/DDBJ databases">
        <title>Draft Genome Sequence of Burkholderia andropogonis type strain ICMP2807, isolated from Sorghum bicolor.</title>
        <authorList>
            <person name="Lopes-Santos L."/>
            <person name="Castro D.B."/>
            <person name="Ottoboni L.M."/>
            <person name="Park D."/>
            <person name="Weirc B.S."/>
            <person name="Destefano S.A."/>
        </authorList>
    </citation>
    <scope>NUCLEOTIDE SEQUENCE [LARGE SCALE GENOMIC DNA]</scope>
    <source>
        <strain evidence="1 2">ICMP2807</strain>
    </source>
</reference>
<comment type="caution">
    <text evidence="1">The sequence shown here is derived from an EMBL/GenBank/DDBJ whole genome shotgun (WGS) entry which is preliminary data.</text>
</comment>
<evidence type="ECO:0000313" key="1">
    <source>
        <dbReference type="EMBL" id="KKB62701.1"/>
    </source>
</evidence>
<organism evidence="1 2">
    <name type="scientific">Robbsia andropogonis</name>
    <dbReference type="NCBI Taxonomy" id="28092"/>
    <lineage>
        <taxon>Bacteria</taxon>
        <taxon>Pseudomonadati</taxon>
        <taxon>Pseudomonadota</taxon>
        <taxon>Betaproteobacteria</taxon>
        <taxon>Burkholderiales</taxon>
        <taxon>Burkholderiaceae</taxon>
        <taxon>Robbsia</taxon>
    </lineage>
</organism>
<protein>
    <submittedName>
        <fullName evidence="1">Uncharacterized protein</fullName>
    </submittedName>
</protein>
<dbReference type="AlphaFoldDB" id="A0A0F5JXV1"/>
<evidence type="ECO:0000313" key="2">
    <source>
        <dbReference type="Proteomes" id="UP000033618"/>
    </source>
</evidence>
<dbReference type="EMBL" id="LAQU01000016">
    <property type="protein sequence ID" value="KKB62701.1"/>
    <property type="molecule type" value="Genomic_DNA"/>
</dbReference>
<accession>A0A0F5JXV1</accession>
<dbReference type="STRING" id="28092.WM40_15435"/>
<dbReference type="PATRIC" id="fig|28092.6.peg.3643"/>
<dbReference type="Proteomes" id="UP000033618">
    <property type="component" value="Unassembled WGS sequence"/>
</dbReference>
<keyword evidence="2" id="KW-1185">Reference proteome</keyword>
<sequence length="66" mass="7282">MMEKQKYVAILLSRSGDEVWEEWLILMHAACLASKPGMCCKTVHTASAFVDLNAMAWVAPAREAVA</sequence>
<gene>
    <name evidence="1" type="ORF">WM40_15435</name>
</gene>
<proteinExistence type="predicted"/>
<name>A0A0F5JXV1_9BURK</name>